<evidence type="ECO:0000256" key="2">
    <source>
        <dbReference type="ARBA" id="ARBA00022723"/>
    </source>
</evidence>
<keyword evidence="1" id="KW-0540">Nuclease</keyword>
<dbReference type="GO" id="GO:0003887">
    <property type="term" value="F:DNA-directed DNA polymerase activity"/>
    <property type="evidence" value="ECO:0007669"/>
    <property type="project" value="UniProtKB-KW"/>
</dbReference>
<sequence>MLWHKRSCHVNFDYLIKTSKVSAVNGLPNFKKEKLNCENCKLAKSKRISFKPIGRIRRTKPLQLLHMYVCGPLPVESRGGAKYFLSITDDFSRMVICFPLKEKSQVLEYFKTFQANAERVSNRKIISVHCDNGTPKQLRTKLDLRAKHGIRLGYARSTRGYRNWLLEEQKLIETCNVHFDESKRLANGIFNFTNLNNKTKNWTEFRANEPLTSYDYDGDSTVSNRLEKTTISDDLDKSVPDTSSSILKPCVVQFLFTETLLSVKMRVIP</sequence>
<dbReference type="GO" id="GO:0016787">
    <property type="term" value="F:hydrolase activity"/>
    <property type="evidence" value="ECO:0007669"/>
    <property type="project" value="UniProtKB-KW"/>
</dbReference>
<dbReference type="Pfam" id="PF13976">
    <property type="entry name" value="gag_pre-integrs"/>
    <property type="match status" value="1"/>
</dbReference>
<protein>
    <submittedName>
        <fullName evidence="11">Retrovirus-related Pol polyprotein from transposon TNT 1-94</fullName>
    </submittedName>
</protein>
<dbReference type="AlphaFoldDB" id="A0AAV4TXR7"/>
<keyword evidence="9" id="KW-0233">DNA recombination</keyword>
<keyword evidence="6" id="KW-0229">DNA integration</keyword>
<proteinExistence type="predicted"/>
<evidence type="ECO:0000313" key="12">
    <source>
        <dbReference type="Proteomes" id="UP001054945"/>
    </source>
</evidence>
<dbReference type="PROSITE" id="PS50994">
    <property type="entry name" value="INTEGRASE"/>
    <property type="match status" value="1"/>
</dbReference>
<name>A0AAV4TXR7_CAEEX</name>
<keyword evidence="8" id="KW-0548">Nucleotidyltransferase</keyword>
<evidence type="ECO:0000256" key="1">
    <source>
        <dbReference type="ARBA" id="ARBA00022722"/>
    </source>
</evidence>
<dbReference type="InterPro" id="IPR039537">
    <property type="entry name" value="Retrotran_Ty1/copia-like"/>
</dbReference>
<dbReference type="Pfam" id="PF25597">
    <property type="entry name" value="SH3_retrovirus"/>
    <property type="match status" value="1"/>
</dbReference>
<evidence type="ECO:0000256" key="9">
    <source>
        <dbReference type="ARBA" id="ARBA00023172"/>
    </source>
</evidence>
<evidence type="ECO:0000256" key="5">
    <source>
        <dbReference type="ARBA" id="ARBA00022842"/>
    </source>
</evidence>
<dbReference type="GO" id="GO:0003964">
    <property type="term" value="F:RNA-directed DNA polymerase activity"/>
    <property type="evidence" value="ECO:0007669"/>
    <property type="project" value="UniProtKB-KW"/>
</dbReference>
<keyword evidence="8" id="KW-0808">Transferase</keyword>
<dbReference type="InterPro" id="IPR036397">
    <property type="entry name" value="RNaseH_sf"/>
</dbReference>
<gene>
    <name evidence="11" type="primary">POLX_2324</name>
    <name evidence="11" type="ORF">CEXT_198741</name>
</gene>
<dbReference type="Proteomes" id="UP001054945">
    <property type="component" value="Unassembled WGS sequence"/>
</dbReference>
<keyword evidence="4" id="KW-0378">Hydrolase</keyword>
<keyword evidence="2" id="KW-0479">Metal-binding</keyword>
<evidence type="ECO:0000256" key="4">
    <source>
        <dbReference type="ARBA" id="ARBA00022801"/>
    </source>
</evidence>
<keyword evidence="12" id="KW-1185">Reference proteome</keyword>
<dbReference type="GO" id="GO:0046872">
    <property type="term" value="F:metal ion binding"/>
    <property type="evidence" value="ECO:0007669"/>
    <property type="project" value="UniProtKB-KW"/>
</dbReference>
<dbReference type="InterPro" id="IPR001584">
    <property type="entry name" value="Integrase_cat-core"/>
</dbReference>
<evidence type="ECO:0000256" key="6">
    <source>
        <dbReference type="ARBA" id="ARBA00022908"/>
    </source>
</evidence>
<keyword evidence="7" id="KW-0695">RNA-directed DNA polymerase</keyword>
<accession>A0AAV4TXR7</accession>
<organism evidence="11 12">
    <name type="scientific">Caerostris extrusa</name>
    <name type="common">Bark spider</name>
    <name type="synonym">Caerostris bankana</name>
    <dbReference type="NCBI Taxonomy" id="172846"/>
    <lineage>
        <taxon>Eukaryota</taxon>
        <taxon>Metazoa</taxon>
        <taxon>Ecdysozoa</taxon>
        <taxon>Arthropoda</taxon>
        <taxon>Chelicerata</taxon>
        <taxon>Arachnida</taxon>
        <taxon>Araneae</taxon>
        <taxon>Araneomorphae</taxon>
        <taxon>Entelegynae</taxon>
        <taxon>Araneoidea</taxon>
        <taxon>Araneidae</taxon>
        <taxon>Caerostris</taxon>
    </lineage>
</organism>
<dbReference type="InterPro" id="IPR025724">
    <property type="entry name" value="GAG-pre-integrase_dom"/>
</dbReference>
<dbReference type="GO" id="GO:0004519">
    <property type="term" value="F:endonuclease activity"/>
    <property type="evidence" value="ECO:0007669"/>
    <property type="project" value="UniProtKB-KW"/>
</dbReference>
<dbReference type="GO" id="GO:0006310">
    <property type="term" value="P:DNA recombination"/>
    <property type="evidence" value="ECO:0007669"/>
    <property type="project" value="UniProtKB-KW"/>
</dbReference>
<dbReference type="GO" id="GO:0003676">
    <property type="term" value="F:nucleic acid binding"/>
    <property type="evidence" value="ECO:0007669"/>
    <property type="project" value="InterPro"/>
</dbReference>
<keyword evidence="3" id="KW-0255">Endonuclease</keyword>
<evidence type="ECO:0000256" key="7">
    <source>
        <dbReference type="ARBA" id="ARBA00022918"/>
    </source>
</evidence>
<evidence type="ECO:0000259" key="10">
    <source>
        <dbReference type="PROSITE" id="PS50994"/>
    </source>
</evidence>
<dbReference type="GO" id="GO:0015074">
    <property type="term" value="P:DNA integration"/>
    <property type="evidence" value="ECO:0007669"/>
    <property type="project" value="UniProtKB-KW"/>
</dbReference>
<dbReference type="InterPro" id="IPR012337">
    <property type="entry name" value="RNaseH-like_sf"/>
</dbReference>
<dbReference type="PANTHER" id="PTHR42648:SF11">
    <property type="entry name" value="TRANSPOSON TY4-P GAG-POL POLYPROTEIN"/>
    <property type="match status" value="1"/>
</dbReference>
<dbReference type="EMBL" id="BPLR01011931">
    <property type="protein sequence ID" value="GIY50047.1"/>
    <property type="molecule type" value="Genomic_DNA"/>
</dbReference>
<evidence type="ECO:0000256" key="3">
    <source>
        <dbReference type="ARBA" id="ARBA00022759"/>
    </source>
</evidence>
<dbReference type="SUPFAM" id="SSF53098">
    <property type="entry name" value="Ribonuclease H-like"/>
    <property type="match status" value="1"/>
</dbReference>
<dbReference type="InterPro" id="IPR057670">
    <property type="entry name" value="SH3_retrovirus"/>
</dbReference>
<feature type="domain" description="Integrase catalytic" evidence="10">
    <location>
        <begin position="57"/>
        <end position="167"/>
    </location>
</feature>
<reference evidence="11 12" key="1">
    <citation type="submission" date="2021-06" db="EMBL/GenBank/DDBJ databases">
        <title>Caerostris extrusa draft genome.</title>
        <authorList>
            <person name="Kono N."/>
            <person name="Arakawa K."/>
        </authorList>
    </citation>
    <scope>NUCLEOTIDE SEQUENCE [LARGE SCALE GENOMIC DNA]</scope>
</reference>
<comment type="caution">
    <text evidence="11">The sequence shown here is derived from an EMBL/GenBank/DDBJ whole genome shotgun (WGS) entry which is preliminary data.</text>
</comment>
<evidence type="ECO:0000256" key="8">
    <source>
        <dbReference type="ARBA" id="ARBA00022932"/>
    </source>
</evidence>
<evidence type="ECO:0000313" key="11">
    <source>
        <dbReference type="EMBL" id="GIY50047.1"/>
    </source>
</evidence>
<keyword evidence="5" id="KW-0460">Magnesium</keyword>
<dbReference type="Gene3D" id="3.30.420.10">
    <property type="entry name" value="Ribonuclease H-like superfamily/Ribonuclease H"/>
    <property type="match status" value="1"/>
</dbReference>
<keyword evidence="8" id="KW-0239">DNA-directed DNA polymerase</keyword>
<dbReference type="PANTHER" id="PTHR42648">
    <property type="entry name" value="TRANSPOSASE, PUTATIVE-RELATED"/>
    <property type="match status" value="1"/>
</dbReference>